<dbReference type="Pfam" id="PF02223">
    <property type="entry name" value="Thymidylate_kin"/>
    <property type="match status" value="1"/>
</dbReference>
<dbReference type="InterPro" id="IPR039430">
    <property type="entry name" value="Thymidylate_kin-like_dom"/>
</dbReference>
<organism evidence="2">
    <name type="scientific">marine sediment metagenome</name>
    <dbReference type="NCBI Taxonomy" id="412755"/>
    <lineage>
        <taxon>unclassified sequences</taxon>
        <taxon>metagenomes</taxon>
        <taxon>ecological metagenomes</taxon>
    </lineage>
</organism>
<dbReference type="InterPro" id="IPR027417">
    <property type="entry name" value="P-loop_NTPase"/>
</dbReference>
<protein>
    <recommendedName>
        <fullName evidence="1">Thymidylate kinase-like domain-containing protein</fullName>
    </recommendedName>
</protein>
<dbReference type="SUPFAM" id="SSF52540">
    <property type="entry name" value="P-loop containing nucleoside triphosphate hydrolases"/>
    <property type="match status" value="1"/>
</dbReference>
<sequence length="76" mass="8554">MKQFITFEGIDGSGKSTVSKVVYDKLKSDGHNVVLTYEPTDSTIGKFVQEEDRAVLSESSHYTPGYQHHEALLHRI</sequence>
<dbReference type="AlphaFoldDB" id="X1LWW7"/>
<proteinExistence type="predicted"/>
<feature type="domain" description="Thymidylate kinase-like" evidence="1">
    <location>
        <begin position="7"/>
        <end position="50"/>
    </location>
</feature>
<gene>
    <name evidence="2" type="ORF">S06H3_19548</name>
</gene>
<dbReference type="EMBL" id="BARV01010018">
    <property type="protein sequence ID" value="GAI06925.1"/>
    <property type="molecule type" value="Genomic_DNA"/>
</dbReference>
<accession>X1LWW7</accession>
<reference evidence="2" key="1">
    <citation type="journal article" date="2014" name="Front. Microbiol.">
        <title>High frequency of phylogenetically diverse reductive dehalogenase-homologous genes in deep subseafloor sedimentary metagenomes.</title>
        <authorList>
            <person name="Kawai M."/>
            <person name="Futagami T."/>
            <person name="Toyoda A."/>
            <person name="Takaki Y."/>
            <person name="Nishi S."/>
            <person name="Hori S."/>
            <person name="Arai W."/>
            <person name="Tsubouchi T."/>
            <person name="Morono Y."/>
            <person name="Uchiyama I."/>
            <person name="Ito T."/>
            <person name="Fujiyama A."/>
            <person name="Inagaki F."/>
            <person name="Takami H."/>
        </authorList>
    </citation>
    <scope>NUCLEOTIDE SEQUENCE</scope>
    <source>
        <strain evidence="2">Expedition CK06-06</strain>
    </source>
</reference>
<evidence type="ECO:0000313" key="2">
    <source>
        <dbReference type="EMBL" id="GAI06925.1"/>
    </source>
</evidence>
<evidence type="ECO:0000259" key="1">
    <source>
        <dbReference type="Pfam" id="PF02223"/>
    </source>
</evidence>
<dbReference type="Gene3D" id="3.40.50.300">
    <property type="entry name" value="P-loop containing nucleotide triphosphate hydrolases"/>
    <property type="match status" value="1"/>
</dbReference>
<name>X1LWW7_9ZZZZ</name>
<comment type="caution">
    <text evidence="2">The sequence shown here is derived from an EMBL/GenBank/DDBJ whole genome shotgun (WGS) entry which is preliminary data.</text>
</comment>